<dbReference type="InterPro" id="IPR009906">
    <property type="entry name" value="D-Glu_cyclase"/>
</dbReference>
<keyword evidence="2 3" id="KW-0456">Lyase</keyword>
<evidence type="ECO:0000256" key="1">
    <source>
        <dbReference type="ARBA" id="ARBA00007896"/>
    </source>
</evidence>
<dbReference type="HAMAP" id="MF_01830">
    <property type="entry name" value="Hydro_lyase"/>
    <property type="match status" value="1"/>
</dbReference>
<evidence type="ECO:0000256" key="2">
    <source>
        <dbReference type="ARBA" id="ARBA00023239"/>
    </source>
</evidence>
<organism evidence="3 4">
    <name type="scientific">Candidatus Segetimicrobium genomatis</name>
    <dbReference type="NCBI Taxonomy" id="2569760"/>
    <lineage>
        <taxon>Bacteria</taxon>
        <taxon>Bacillati</taxon>
        <taxon>Candidatus Sysuimicrobiota</taxon>
        <taxon>Candidatus Sysuimicrobiia</taxon>
        <taxon>Candidatus Sysuimicrobiales</taxon>
        <taxon>Candidatus Segetimicrobiaceae</taxon>
        <taxon>Candidatus Segetimicrobium</taxon>
    </lineage>
</organism>
<evidence type="ECO:0000313" key="3">
    <source>
        <dbReference type="EMBL" id="TMI77507.1"/>
    </source>
</evidence>
<name>A0A537J1V6_9BACT</name>
<protein>
    <submittedName>
        <fullName evidence="3">Putative hydro-lyase</fullName>
    </submittedName>
</protein>
<dbReference type="InterPro" id="IPR038021">
    <property type="entry name" value="Putative_hydro-lyase"/>
</dbReference>
<accession>A0A537J1V6</accession>
<reference evidence="3 4" key="1">
    <citation type="journal article" date="2019" name="Nat. Microbiol.">
        <title>Mediterranean grassland soil C-N compound turnover is dependent on rainfall and depth, and is mediated by genomically divergent microorganisms.</title>
        <authorList>
            <person name="Diamond S."/>
            <person name="Andeer P.F."/>
            <person name="Li Z."/>
            <person name="Crits-Christoph A."/>
            <person name="Burstein D."/>
            <person name="Anantharaman K."/>
            <person name="Lane K.R."/>
            <person name="Thomas B.C."/>
            <person name="Pan C."/>
            <person name="Northen T.R."/>
            <person name="Banfield J.F."/>
        </authorList>
    </citation>
    <scope>NUCLEOTIDE SEQUENCE [LARGE SCALE GENOMIC DNA]</scope>
    <source>
        <strain evidence="3">NP_7</strain>
    </source>
</reference>
<dbReference type="Proteomes" id="UP000320048">
    <property type="component" value="Unassembled WGS sequence"/>
</dbReference>
<evidence type="ECO:0000313" key="4">
    <source>
        <dbReference type="Proteomes" id="UP000320048"/>
    </source>
</evidence>
<dbReference type="Pfam" id="PF07286">
    <property type="entry name" value="D-Glu_cyclase"/>
    <property type="match status" value="1"/>
</dbReference>
<sequence>MSLVGDLKAASGAAPAEIRGRIRRGEWQRPTAGLAPGYAQANLVVVPREIAYDFLVFCQRNPKPCPLIDVTDPGSPEPAYAAPGADLRTDVPRYRVYRRGEVEAEVTEITRYWRPDLVACLLGCSFTFEAAMRHAGLPVRHIDEGRNVSMYVTSIPCRPAGPFHGPMVVSMRPLSREQIARAVLVTGRYPWAHGAPVHVGDPEKIGIRDLARPEFGDPTRIAPDEVPVFWACGVTPQAVAQAARVDFMITHAPGHMFITDLLDEDLAAG</sequence>
<comment type="similarity">
    <text evidence="1">Belongs to the D-glutamate cyclase family.</text>
</comment>
<dbReference type="AlphaFoldDB" id="A0A537J1V6"/>
<dbReference type="PANTHER" id="PTHR32022">
    <property type="entry name" value="D-GLUTAMATE CYCLASE, MITOCHONDRIAL"/>
    <property type="match status" value="1"/>
</dbReference>
<proteinExistence type="inferred from homology"/>
<dbReference type="InterPro" id="IPR016938">
    <property type="entry name" value="UPF0317"/>
</dbReference>
<dbReference type="FunFam" id="3.30.2040.10:FF:000001">
    <property type="entry name" value="D-glutamate cyclase, mitochondrial"/>
    <property type="match status" value="1"/>
</dbReference>
<dbReference type="GO" id="GO:0016829">
    <property type="term" value="F:lyase activity"/>
    <property type="evidence" value="ECO:0007669"/>
    <property type="project" value="UniProtKB-KW"/>
</dbReference>
<dbReference type="PANTHER" id="PTHR32022:SF10">
    <property type="entry name" value="D-GLUTAMATE CYCLASE, MITOCHONDRIAL"/>
    <property type="match status" value="1"/>
</dbReference>
<dbReference type="EMBL" id="VBAO01000458">
    <property type="protein sequence ID" value="TMI77507.1"/>
    <property type="molecule type" value="Genomic_DNA"/>
</dbReference>
<dbReference type="Gene3D" id="3.40.1640.10">
    <property type="entry name" value="PSTPO5379-like"/>
    <property type="match status" value="1"/>
</dbReference>
<dbReference type="SUPFAM" id="SSF160920">
    <property type="entry name" value="PSTPO5379-like"/>
    <property type="match status" value="1"/>
</dbReference>
<gene>
    <name evidence="3" type="ORF">E6H04_14080</name>
</gene>
<dbReference type="NCBIfam" id="NF003969">
    <property type="entry name" value="PRK05463.1"/>
    <property type="match status" value="1"/>
</dbReference>
<dbReference type="PIRSF" id="PIRSF029755">
    <property type="entry name" value="UCP029755"/>
    <property type="match status" value="1"/>
</dbReference>
<comment type="caution">
    <text evidence="3">The sequence shown here is derived from an EMBL/GenBank/DDBJ whole genome shotgun (WGS) entry which is preliminary data.</text>
</comment>
<dbReference type="Gene3D" id="3.30.2040.10">
    <property type="entry name" value="PSTPO5379-like domain"/>
    <property type="match status" value="1"/>
</dbReference>